<dbReference type="EMBL" id="AP019377">
    <property type="protein sequence ID" value="BBH92702.1"/>
    <property type="molecule type" value="Genomic_DNA"/>
</dbReference>
<accession>A0A455T0H9</accession>
<keyword evidence="1" id="KW-0472">Membrane</keyword>
<gene>
    <name evidence="2" type="ORF">KTA_09010</name>
</gene>
<organism evidence="2">
    <name type="scientific">Thermogemmatispora argillosa</name>
    <dbReference type="NCBI Taxonomy" id="2045280"/>
    <lineage>
        <taxon>Bacteria</taxon>
        <taxon>Bacillati</taxon>
        <taxon>Chloroflexota</taxon>
        <taxon>Ktedonobacteria</taxon>
        <taxon>Thermogemmatisporales</taxon>
        <taxon>Thermogemmatisporaceae</taxon>
        <taxon>Thermogemmatispora</taxon>
    </lineage>
</organism>
<protein>
    <submittedName>
        <fullName evidence="2">Uncharacterized protein</fullName>
    </submittedName>
</protein>
<evidence type="ECO:0000256" key="1">
    <source>
        <dbReference type="SAM" id="Phobius"/>
    </source>
</evidence>
<proteinExistence type="predicted"/>
<evidence type="ECO:0000313" key="2">
    <source>
        <dbReference type="EMBL" id="BBH92702.1"/>
    </source>
</evidence>
<keyword evidence="1" id="KW-1133">Transmembrane helix</keyword>
<name>A0A455T0H9_9CHLR</name>
<reference evidence="2" key="1">
    <citation type="submission" date="2018-12" db="EMBL/GenBank/DDBJ databases">
        <title>Novel natural products biosynthetic potential of the class Ktedonobacteria.</title>
        <authorList>
            <person name="Zheng Y."/>
            <person name="Saitou A."/>
            <person name="Wang C.M."/>
            <person name="Toyoda A."/>
            <person name="Minakuchi Y."/>
            <person name="Sekiguchi Y."/>
            <person name="Ueda K."/>
            <person name="Takano H."/>
            <person name="Sakai Y."/>
            <person name="Yokota A."/>
            <person name="Yabe S."/>
        </authorList>
    </citation>
    <scope>NUCLEOTIDE SEQUENCE</scope>
    <source>
        <strain evidence="2">A3-2</strain>
    </source>
</reference>
<keyword evidence="1" id="KW-0812">Transmembrane</keyword>
<sequence length="82" mass="9557">MAKVDIHETTRAARDMQEQYFRTTDRLPGEMWYWAALVSIITSAVLFVSGKRDWGLFVGQWPPAFLLFGIFHKLLRPSRSQL</sequence>
<feature type="transmembrane region" description="Helical" evidence="1">
    <location>
        <begin position="54"/>
        <end position="75"/>
    </location>
</feature>
<dbReference type="AlphaFoldDB" id="A0A455T0H9"/>
<feature type="transmembrane region" description="Helical" evidence="1">
    <location>
        <begin position="31"/>
        <end position="48"/>
    </location>
</feature>